<keyword evidence="2" id="KW-1185">Reference proteome</keyword>
<name>A0AAD4X7P4_9MAGN</name>
<sequence length="89" mass="9493">MNYELIDLSFVNLKEDGGKHNAKICGGLTKECCKAVEPIDVVLMTKKGGDGNVCIICKLGGSGMLMCCVKKKIQSGAHYFHGGVDSNLD</sequence>
<organism evidence="1 2">
    <name type="scientific">Papaver atlanticum</name>
    <dbReference type="NCBI Taxonomy" id="357466"/>
    <lineage>
        <taxon>Eukaryota</taxon>
        <taxon>Viridiplantae</taxon>
        <taxon>Streptophyta</taxon>
        <taxon>Embryophyta</taxon>
        <taxon>Tracheophyta</taxon>
        <taxon>Spermatophyta</taxon>
        <taxon>Magnoliopsida</taxon>
        <taxon>Ranunculales</taxon>
        <taxon>Papaveraceae</taxon>
        <taxon>Papaveroideae</taxon>
        <taxon>Papaver</taxon>
    </lineage>
</organism>
<reference evidence="1" key="1">
    <citation type="submission" date="2022-04" db="EMBL/GenBank/DDBJ databases">
        <title>A functionally conserved STORR gene fusion in Papaver species that diverged 16.8 million years ago.</title>
        <authorList>
            <person name="Catania T."/>
        </authorList>
    </citation>
    <scope>NUCLEOTIDE SEQUENCE</scope>
    <source>
        <strain evidence="1">S-188037</strain>
    </source>
</reference>
<feature type="non-terminal residue" evidence="1">
    <location>
        <position position="1"/>
    </location>
</feature>
<accession>A0AAD4X7P4</accession>
<evidence type="ECO:0000313" key="1">
    <source>
        <dbReference type="EMBL" id="KAI3854197.1"/>
    </source>
</evidence>
<dbReference type="Proteomes" id="UP001202328">
    <property type="component" value="Unassembled WGS sequence"/>
</dbReference>
<protein>
    <submittedName>
        <fullName evidence="1">Uncharacterized protein</fullName>
    </submittedName>
</protein>
<proteinExistence type="predicted"/>
<dbReference type="AlphaFoldDB" id="A0AAD4X7P4"/>
<evidence type="ECO:0000313" key="2">
    <source>
        <dbReference type="Proteomes" id="UP001202328"/>
    </source>
</evidence>
<gene>
    <name evidence="1" type="ORF">MKW98_024620</name>
</gene>
<dbReference type="EMBL" id="JAJJMB010015449">
    <property type="protein sequence ID" value="KAI3854197.1"/>
    <property type="molecule type" value="Genomic_DNA"/>
</dbReference>
<comment type="caution">
    <text evidence="1">The sequence shown here is derived from an EMBL/GenBank/DDBJ whole genome shotgun (WGS) entry which is preliminary data.</text>
</comment>